<evidence type="ECO:0000313" key="1">
    <source>
        <dbReference type="EMBL" id="CAB4139002.1"/>
    </source>
</evidence>
<dbReference type="EMBL" id="LR796351">
    <property type="protein sequence ID" value="CAB4139002.1"/>
    <property type="molecule type" value="Genomic_DNA"/>
</dbReference>
<protein>
    <submittedName>
        <fullName evidence="1">Uncharacterized protein</fullName>
    </submittedName>
</protein>
<organism evidence="1">
    <name type="scientific">uncultured Caudovirales phage</name>
    <dbReference type="NCBI Taxonomy" id="2100421"/>
    <lineage>
        <taxon>Viruses</taxon>
        <taxon>Duplodnaviria</taxon>
        <taxon>Heunggongvirae</taxon>
        <taxon>Uroviricota</taxon>
        <taxon>Caudoviricetes</taxon>
        <taxon>Peduoviridae</taxon>
        <taxon>Maltschvirus</taxon>
        <taxon>Maltschvirus maltsch</taxon>
    </lineage>
</organism>
<reference evidence="1" key="1">
    <citation type="submission" date="2020-04" db="EMBL/GenBank/DDBJ databases">
        <authorList>
            <person name="Chiriac C."/>
            <person name="Salcher M."/>
            <person name="Ghai R."/>
            <person name="Kavagutti S V."/>
        </authorList>
    </citation>
    <scope>NUCLEOTIDE SEQUENCE</scope>
</reference>
<name>A0A6J5LYQ0_9CAUD</name>
<proteinExistence type="predicted"/>
<gene>
    <name evidence="1" type="ORF">UFOVP338_7</name>
</gene>
<accession>A0A6J5LYQ0</accession>
<sequence>MIFRRPLQVTRKLAGDYNEAGKWVDGATSRVLTIQASVQPLLGKDVKTLPENRRSVESYVLYTNSNLTVLDELTGLRGDTVAINGRNYEIVARHDWQNSVISHYKYIVQRIL</sequence>